<dbReference type="GO" id="GO:0016020">
    <property type="term" value="C:membrane"/>
    <property type="evidence" value="ECO:0007669"/>
    <property type="project" value="UniProtKB-SubCell"/>
</dbReference>
<proteinExistence type="predicted"/>
<evidence type="ECO:0000256" key="4">
    <source>
        <dbReference type="ARBA" id="ARBA00022989"/>
    </source>
</evidence>
<dbReference type="AlphaFoldDB" id="A0A3M7F6T2"/>
<dbReference type="InterPro" id="IPR002293">
    <property type="entry name" value="AA/rel_permease1"/>
</dbReference>
<organism evidence="7 8">
    <name type="scientific">Hortaea werneckii</name>
    <name type="common">Black yeast</name>
    <name type="synonym">Cladosporium werneckii</name>
    <dbReference type="NCBI Taxonomy" id="91943"/>
    <lineage>
        <taxon>Eukaryota</taxon>
        <taxon>Fungi</taxon>
        <taxon>Dikarya</taxon>
        <taxon>Ascomycota</taxon>
        <taxon>Pezizomycotina</taxon>
        <taxon>Dothideomycetes</taxon>
        <taxon>Dothideomycetidae</taxon>
        <taxon>Mycosphaerellales</taxon>
        <taxon>Teratosphaeriaceae</taxon>
        <taxon>Hortaea</taxon>
    </lineage>
</organism>
<dbReference type="EMBL" id="QWIO01000814">
    <property type="protein sequence ID" value="RMY84490.1"/>
    <property type="molecule type" value="Genomic_DNA"/>
</dbReference>
<dbReference type="PANTHER" id="PTHR45649">
    <property type="entry name" value="AMINO-ACID PERMEASE BAT1"/>
    <property type="match status" value="1"/>
</dbReference>
<protein>
    <recommendedName>
        <fullName evidence="9">Amino acid transporter transmembrane domain-containing protein</fullName>
    </recommendedName>
</protein>
<evidence type="ECO:0000256" key="2">
    <source>
        <dbReference type="ARBA" id="ARBA00022448"/>
    </source>
</evidence>
<comment type="subcellular location">
    <subcellularLocation>
        <location evidence="1">Membrane</location>
        <topology evidence="1">Multi-pass membrane protein</topology>
    </subcellularLocation>
</comment>
<keyword evidence="3 6" id="KW-0812">Transmembrane</keyword>
<feature type="transmembrane region" description="Helical" evidence="6">
    <location>
        <begin position="67"/>
        <end position="89"/>
    </location>
</feature>
<evidence type="ECO:0000256" key="3">
    <source>
        <dbReference type="ARBA" id="ARBA00022692"/>
    </source>
</evidence>
<comment type="caution">
    <text evidence="7">The sequence shown here is derived from an EMBL/GenBank/DDBJ whole genome shotgun (WGS) entry which is preliminary data.</text>
</comment>
<dbReference type="Proteomes" id="UP000269539">
    <property type="component" value="Unassembled WGS sequence"/>
</dbReference>
<dbReference type="GO" id="GO:0022857">
    <property type="term" value="F:transmembrane transporter activity"/>
    <property type="evidence" value="ECO:0007669"/>
    <property type="project" value="InterPro"/>
</dbReference>
<dbReference type="Gene3D" id="1.20.1740.10">
    <property type="entry name" value="Amino acid/polyamine transporter I"/>
    <property type="match status" value="1"/>
</dbReference>
<evidence type="ECO:0008006" key="9">
    <source>
        <dbReference type="Google" id="ProtNLM"/>
    </source>
</evidence>
<evidence type="ECO:0000313" key="7">
    <source>
        <dbReference type="EMBL" id="RMY84490.1"/>
    </source>
</evidence>
<feature type="transmembrane region" description="Helical" evidence="6">
    <location>
        <begin position="137"/>
        <end position="159"/>
    </location>
</feature>
<evidence type="ECO:0000256" key="5">
    <source>
        <dbReference type="ARBA" id="ARBA00023136"/>
    </source>
</evidence>
<gene>
    <name evidence="7" type="ORF">D0864_07546</name>
</gene>
<sequence>MPIYALWRQATGSATASTIFLIALMLVVFFVVNAVLQTASHLIWALGRDNGLLLSNRIGSMHSTLHVPVWGLLVNAGLIFIAGCIYLASTQAFNAFINSTIILQIVSFAMPCVLLLWQGRKEHVLPRERGFCLPQWLGWTANLVTIAAAVVELFAGYGLGHE</sequence>
<dbReference type="PANTHER" id="PTHR45649:SF24">
    <property type="entry name" value="TRANSPORT PROTEIN, PUTATIVE (AFU_ORTHOLOGUE AFUA_2G15150)-RELATED"/>
    <property type="match status" value="1"/>
</dbReference>
<name>A0A3M7F6T2_HORWE</name>
<feature type="transmembrane region" description="Helical" evidence="6">
    <location>
        <begin position="20"/>
        <end position="46"/>
    </location>
</feature>
<keyword evidence="5 6" id="KW-0472">Membrane</keyword>
<evidence type="ECO:0000256" key="6">
    <source>
        <dbReference type="SAM" id="Phobius"/>
    </source>
</evidence>
<reference evidence="7 8" key="1">
    <citation type="journal article" date="2018" name="BMC Genomics">
        <title>Genomic evidence for intraspecific hybridization in a clonal and extremely halotolerant yeast.</title>
        <authorList>
            <person name="Gostincar C."/>
            <person name="Stajich J.E."/>
            <person name="Zupancic J."/>
            <person name="Zalar P."/>
            <person name="Gunde-Cimerman N."/>
        </authorList>
    </citation>
    <scope>NUCLEOTIDE SEQUENCE [LARGE SCALE GENOMIC DNA]</scope>
    <source>
        <strain evidence="7 8">EXF-10513</strain>
    </source>
</reference>
<accession>A0A3M7F6T2</accession>
<keyword evidence="2" id="KW-0813">Transport</keyword>
<dbReference type="Pfam" id="PF13520">
    <property type="entry name" value="AA_permease_2"/>
    <property type="match status" value="1"/>
</dbReference>
<feature type="transmembrane region" description="Helical" evidence="6">
    <location>
        <begin position="95"/>
        <end position="117"/>
    </location>
</feature>
<evidence type="ECO:0000313" key="8">
    <source>
        <dbReference type="Proteomes" id="UP000269539"/>
    </source>
</evidence>
<evidence type="ECO:0000256" key="1">
    <source>
        <dbReference type="ARBA" id="ARBA00004141"/>
    </source>
</evidence>
<keyword evidence="4 6" id="KW-1133">Transmembrane helix</keyword>